<sequence length="71" mass="8079">MGEPSVVALSVSSAPFWFWWLVPVAATVVVLVVVGVARRERRPKDGTDTIEDYTRFREAMAQVRRQEKDSE</sequence>
<accession>A0ABW1JHV2</accession>
<dbReference type="Proteomes" id="UP001596189">
    <property type="component" value="Unassembled WGS sequence"/>
</dbReference>
<name>A0ABW1JHV2_9ACTN</name>
<keyword evidence="1" id="KW-1133">Transmembrane helix</keyword>
<keyword evidence="1" id="KW-0812">Transmembrane</keyword>
<dbReference type="EMBL" id="JBHSRD010000004">
    <property type="protein sequence ID" value="MFC6008323.1"/>
    <property type="molecule type" value="Genomic_DNA"/>
</dbReference>
<reference evidence="3" key="1">
    <citation type="journal article" date="2019" name="Int. J. Syst. Evol. Microbiol.">
        <title>The Global Catalogue of Microorganisms (GCM) 10K type strain sequencing project: providing services to taxonomists for standard genome sequencing and annotation.</title>
        <authorList>
            <consortium name="The Broad Institute Genomics Platform"/>
            <consortium name="The Broad Institute Genome Sequencing Center for Infectious Disease"/>
            <person name="Wu L."/>
            <person name="Ma J."/>
        </authorList>
    </citation>
    <scope>NUCLEOTIDE SEQUENCE [LARGE SCALE GENOMIC DNA]</scope>
    <source>
        <strain evidence="3">KACC 14249</strain>
    </source>
</reference>
<keyword evidence="1" id="KW-0472">Membrane</keyword>
<evidence type="ECO:0000313" key="3">
    <source>
        <dbReference type="Proteomes" id="UP001596189"/>
    </source>
</evidence>
<organism evidence="2 3">
    <name type="scientific">Angustibacter luteus</name>
    <dbReference type="NCBI Taxonomy" id="658456"/>
    <lineage>
        <taxon>Bacteria</taxon>
        <taxon>Bacillati</taxon>
        <taxon>Actinomycetota</taxon>
        <taxon>Actinomycetes</taxon>
        <taxon>Kineosporiales</taxon>
        <taxon>Kineosporiaceae</taxon>
    </lineage>
</organism>
<comment type="caution">
    <text evidence="2">The sequence shown here is derived from an EMBL/GenBank/DDBJ whole genome shotgun (WGS) entry which is preliminary data.</text>
</comment>
<dbReference type="RefSeq" id="WP_345714983.1">
    <property type="nucleotide sequence ID" value="NZ_BAABFP010000002.1"/>
</dbReference>
<evidence type="ECO:0000256" key="1">
    <source>
        <dbReference type="SAM" id="Phobius"/>
    </source>
</evidence>
<evidence type="ECO:0000313" key="2">
    <source>
        <dbReference type="EMBL" id="MFC6008323.1"/>
    </source>
</evidence>
<proteinExistence type="predicted"/>
<protein>
    <submittedName>
        <fullName evidence="2">Uncharacterized protein</fullName>
    </submittedName>
</protein>
<keyword evidence="3" id="KW-1185">Reference proteome</keyword>
<feature type="transmembrane region" description="Helical" evidence="1">
    <location>
        <begin position="17"/>
        <end position="37"/>
    </location>
</feature>
<gene>
    <name evidence="2" type="ORF">ACFQDO_14390</name>
</gene>